<evidence type="ECO:0000256" key="2">
    <source>
        <dbReference type="PROSITE-ProRule" id="PRU01211"/>
    </source>
</evidence>
<dbReference type="EC" id="3.4.24.-" evidence="3"/>
<feature type="binding site" evidence="2">
    <location>
        <position position="265"/>
    </location>
    <ligand>
        <name>Zn(2+)</name>
        <dbReference type="ChEBI" id="CHEBI:29105"/>
        <note>catalytic</note>
    </ligand>
</feature>
<dbReference type="SMART" id="SM00235">
    <property type="entry name" value="ZnMc"/>
    <property type="match status" value="1"/>
</dbReference>
<keyword evidence="4" id="KW-0732">Signal</keyword>
<comment type="caution">
    <text evidence="2">Lacks conserved residue(s) required for the propagation of feature annotation.</text>
</comment>
<sequence length="324" mass="36896">MRVILLSLLVSTVTAGIIDGSEKGFGRFTNEKTFEEIPNEGYNLLRNQRNAVDTMRLLEQLHDMEGEINGELSLSDERNAELLNEMKDYVEIKKDHIEPKGDTIEEVNHKCNVDTALFQGDMLLTKEQAEEVIDDIKWNEGNRKKRQAYRDKYYPKTLWSNGVYYSFYANSTQQARSVFRKAAAAWQSETCIDFSESNTGLVITEIIDTLDFTISIMKKFQAPDRIVLIKEVGCWSMVGRVGGVQSLSLGSGCESVGTAAHEIGHALGFFHTQSRHDRDSFITLYTQNFMDGWLSQFTKQSQSSNYNYNLTYDYGSVMHYGATR</sequence>
<evidence type="ECO:0000313" key="6">
    <source>
        <dbReference type="Proteomes" id="UP000035642"/>
    </source>
</evidence>
<dbReference type="SUPFAM" id="SSF55486">
    <property type="entry name" value="Metalloproteases ('zincins'), catalytic domain"/>
    <property type="match status" value="1"/>
</dbReference>
<feature type="signal peptide" evidence="4">
    <location>
        <begin position="1"/>
        <end position="15"/>
    </location>
</feature>
<dbReference type="InterPro" id="IPR024079">
    <property type="entry name" value="MetalloPept_cat_dom_sf"/>
</dbReference>
<dbReference type="PRINTS" id="PR00480">
    <property type="entry name" value="ASTACIN"/>
</dbReference>
<dbReference type="AlphaFoldDB" id="A0A0K0DFA4"/>
<feature type="active site" evidence="2">
    <location>
        <position position="262"/>
    </location>
</feature>
<feature type="binding site" evidence="2">
    <location>
        <position position="271"/>
    </location>
    <ligand>
        <name>Zn(2+)</name>
        <dbReference type="ChEBI" id="CHEBI:29105"/>
        <note>catalytic</note>
    </ligand>
</feature>
<reference evidence="7" key="2">
    <citation type="submission" date="2017-02" db="UniProtKB">
        <authorList>
            <consortium name="WormBaseParasite"/>
        </authorList>
    </citation>
    <scope>IDENTIFICATION</scope>
</reference>
<evidence type="ECO:0000256" key="1">
    <source>
        <dbReference type="ARBA" id="ARBA00023157"/>
    </source>
</evidence>
<dbReference type="Proteomes" id="UP000035642">
    <property type="component" value="Unassembled WGS sequence"/>
</dbReference>
<evidence type="ECO:0000259" key="5">
    <source>
        <dbReference type="PROSITE" id="PS51864"/>
    </source>
</evidence>
<dbReference type="GO" id="GO:0004222">
    <property type="term" value="F:metalloendopeptidase activity"/>
    <property type="evidence" value="ECO:0007669"/>
    <property type="project" value="UniProtKB-UniRule"/>
</dbReference>
<dbReference type="CDD" id="cd04280">
    <property type="entry name" value="ZnMc_astacin_like"/>
    <property type="match status" value="1"/>
</dbReference>
<dbReference type="PANTHER" id="PTHR10127:SF793">
    <property type="entry name" value="ZINC METALLOPROTEINASE NAS-31"/>
    <property type="match status" value="1"/>
</dbReference>
<keyword evidence="2 3" id="KW-0482">Metalloprotease</keyword>
<reference evidence="6" key="1">
    <citation type="submission" date="2012-09" db="EMBL/GenBank/DDBJ databases">
        <authorList>
            <person name="Martin A.A."/>
        </authorList>
    </citation>
    <scope>NUCLEOTIDE SEQUENCE</scope>
</reference>
<dbReference type="PANTHER" id="PTHR10127">
    <property type="entry name" value="DISCOIDIN, CUB, EGF, LAMININ , AND ZINC METALLOPROTEASE DOMAIN CONTAINING"/>
    <property type="match status" value="1"/>
</dbReference>
<dbReference type="WBParaSite" id="ACAC_0000963101-mRNA-1">
    <property type="protein sequence ID" value="ACAC_0000963101-mRNA-1"/>
    <property type="gene ID" value="ACAC_0000963101"/>
</dbReference>
<organism evidence="6 7">
    <name type="scientific">Angiostrongylus cantonensis</name>
    <name type="common">Rat lungworm</name>
    <dbReference type="NCBI Taxonomy" id="6313"/>
    <lineage>
        <taxon>Eukaryota</taxon>
        <taxon>Metazoa</taxon>
        <taxon>Ecdysozoa</taxon>
        <taxon>Nematoda</taxon>
        <taxon>Chromadorea</taxon>
        <taxon>Rhabditida</taxon>
        <taxon>Rhabditina</taxon>
        <taxon>Rhabditomorpha</taxon>
        <taxon>Strongyloidea</taxon>
        <taxon>Metastrongylidae</taxon>
        <taxon>Angiostrongylus</taxon>
    </lineage>
</organism>
<evidence type="ECO:0000256" key="4">
    <source>
        <dbReference type="SAM" id="SignalP"/>
    </source>
</evidence>
<dbReference type="Gene3D" id="3.40.390.10">
    <property type="entry name" value="Collagenase (Catalytic Domain)"/>
    <property type="match status" value="1"/>
</dbReference>
<dbReference type="InterPro" id="IPR001506">
    <property type="entry name" value="Peptidase_M12A"/>
</dbReference>
<dbReference type="GO" id="GO:0006508">
    <property type="term" value="P:proteolysis"/>
    <property type="evidence" value="ECO:0007669"/>
    <property type="project" value="UniProtKB-KW"/>
</dbReference>
<keyword evidence="2 3" id="KW-0378">Hydrolase</keyword>
<protein>
    <recommendedName>
        <fullName evidence="3">Metalloendopeptidase</fullName>
        <ecNumber evidence="3">3.4.24.-</ecNumber>
    </recommendedName>
</protein>
<dbReference type="InterPro" id="IPR034035">
    <property type="entry name" value="Astacin-like_dom"/>
</dbReference>
<keyword evidence="6" id="KW-1185">Reference proteome</keyword>
<dbReference type="Pfam" id="PF01400">
    <property type="entry name" value="Astacin"/>
    <property type="match status" value="1"/>
</dbReference>
<keyword evidence="2 3" id="KW-0645">Protease</keyword>
<proteinExistence type="predicted"/>
<feature type="domain" description="Peptidase M12A" evidence="5">
    <location>
        <begin position="147"/>
        <end position="324"/>
    </location>
</feature>
<evidence type="ECO:0000256" key="3">
    <source>
        <dbReference type="RuleBase" id="RU361183"/>
    </source>
</evidence>
<feature type="chain" id="PRO_5013334490" description="Metalloendopeptidase" evidence="4">
    <location>
        <begin position="16"/>
        <end position="324"/>
    </location>
</feature>
<dbReference type="PROSITE" id="PS51864">
    <property type="entry name" value="ASTACIN"/>
    <property type="match status" value="1"/>
</dbReference>
<keyword evidence="2 3" id="KW-0479">Metal-binding</keyword>
<dbReference type="GO" id="GO:0008270">
    <property type="term" value="F:zinc ion binding"/>
    <property type="evidence" value="ECO:0007669"/>
    <property type="project" value="UniProtKB-UniRule"/>
</dbReference>
<feature type="binding site" evidence="2">
    <location>
        <position position="261"/>
    </location>
    <ligand>
        <name>Zn(2+)</name>
        <dbReference type="ChEBI" id="CHEBI:29105"/>
        <note>catalytic</note>
    </ligand>
</feature>
<accession>A0A0K0DFA4</accession>
<dbReference type="InterPro" id="IPR006026">
    <property type="entry name" value="Peptidase_Metallo"/>
</dbReference>
<keyword evidence="2 3" id="KW-0862">Zinc</keyword>
<keyword evidence="1" id="KW-1015">Disulfide bond</keyword>
<name>A0A0K0DFA4_ANGCA</name>
<evidence type="ECO:0000313" key="7">
    <source>
        <dbReference type="WBParaSite" id="ACAC_0000963101-mRNA-1"/>
    </source>
</evidence>
<comment type="cofactor">
    <cofactor evidence="2 3">
        <name>Zn(2+)</name>
        <dbReference type="ChEBI" id="CHEBI:29105"/>
    </cofactor>
    <text evidence="2 3">Binds 1 zinc ion per subunit.</text>
</comment>